<dbReference type="PANTHER" id="PTHR48100:SF10">
    <property type="entry name" value="2-CARBOXY-D-ARABINITOL-1-PHOSPHATASE-RELATED"/>
    <property type="match status" value="1"/>
</dbReference>
<dbReference type="Gene3D" id="3.40.50.1240">
    <property type="entry name" value="Phosphoglycerate mutase-like"/>
    <property type="match status" value="2"/>
</dbReference>
<dbReference type="GO" id="GO:0009570">
    <property type="term" value="C:chloroplast stroma"/>
    <property type="evidence" value="ECO:0007669"/>
    <property type="project" value="UniProtKB-SubCell"/>
</dbReference>
<dbReference type="InterPro" id="IPR050275">
    <property type="entry name" value="PGM_Phosphatase"/>
</dbReference>
<protein>
    <recommendedName>
        <fullName evidence="8">2-carboxy-D-arabinitol-1-phosphatase</fullName>
        <ecNumber evidence="8">3.1.3.63</ecNumber>
    </recommendedName>
</protein>
<evidence type="ECO:0000256" key="8">
    <source>
        <dbReference type="ARBA" id="ARBA00066640"/>
    </source>
</evidence>
<dbReference type="Gene3D" id="3.40.50.300">
    <property type="entry name" value="P-loop containing nucleotide triphosphate hydrolases"/>
    <property type="match status" value="1"/>
</dbReference>
<dbReference type="CDD" id="cd07067">
    <property type="entry name" value="HP_PGM_like"/>
    <property type="match status" value="2"/>
</dbReference>
<keyword evidence="2" id="KW-0150">Chloroplast</keyword>
<dbReference type="PANTHER" id="PTHR48100">
    <property type="entry name" value="BROAD-SPECIFICITY PHOSPHATASE YOR283W-RELATED"/>
    <property type="match status" value="1"/>
</dbReference>
<evidence type="ECO:0000256" key="9">
    <source>
        <dbReference type="PIRSR" id="PIRSR613078-2"/>
    </source>
</evidence>
<comment type="catalytic activity">
    <reaction evidence="7">
        <text>2-carboxy-D-arabinitol 1-phosphate + H2O = 2-carboxy-D-arabinitol + phosphate</text>
        <dbReference type="Rhea" id="RHEA:17837"/>
        <dbReference type="ChEBI" id="CHEBI:15377"/>
        <dbReference type="ChEBI" id="CHEBI:43474"/>
        <dbReference type="ChEBI" id="CHEBI:58008"/>
        <dbReference type="ChEBI" id="CHEBI:58185"/>
        <dbReference type="EC" id="3.1.3.63"/>
    </reaction>
</comment>
<evidence type="ECO:0000256" key="6">
    <source>
        <dbReference type="ARBA" id="ARBA00038362"/>
    </source>
</evidence>
<name>M8C8H5_AEGTA</name>
<proteinExistence type="inferred from homology"/>
<feature type="region of interest" description="Disordered" evidence="10">
    <location>
        <begin position="1"/>
        <end position="62"/>
    </location>
</feature>
<keyword evidence="3" id="KW-0934">Plastid</keyword>
<evidence type="ECO:0000256" key="5">
    <source>
        <dbReference type="ARBA" id="ARBA00022946"/>
    </source>
</evidence>
<dbReference type="InterPro" id="IPR013078">
    <property type="entry name" value="His_Pase_superF_clade-1"/>
</dbReference>
<evidence type="ECO:0000256" key="10">
    <source>
        <dbReference type="SAM" id="MobiDB-lite"/>
    </source>
</evidence>
<evidence type="ECO:0000256" key="7">
    <source>
        <dbReference type="ARBA" id="ARBA00052441"/>
    </source>
</evidence>
<comment type="similarity">
    <text evidence="6">Belongs to the phosphoglycerate mutase family.</text>
</comment>
<dbReference type="FunFam" id="3.40.50.1240:FF:000028">
    <property type="entry name" value="Putative 2-carboxy-D-arabinitol-1-phosphatase"/>
    <property type="match status" value="1"/>
</dbReference>
<feature type="binding site" evidence="9">
    <location>
        <position position="511"/>
    </location>
    <ligand>
        <name>substrate</name>
    </ligand>
</feature>
<feature type="binding site" evidence="9">
    <location>
        <position position="476"/>
    </location>
    <ligand>
        <name>substrate</name>
    </ligand>
</feature>
<keyword evidence="5" id="KW-0809">Transit peptide</keyword>
<keyword evidence="4" id="KW-0378">Hydrolase</keyword>
<evidence type="ECO:0000313" key="11">
    <source>
        <dbReference type="EnsemblPlants" id="EMT11413"/>
    </source>
</evidence>
<dbReference type="SUPFAM" id="SSF53254">
    <property type="entry name" value="Phosphoglycerate mutase-like"/>
    <property type="match status" value="2"/>
</dbReference>
<reference evidence="11" key="1">
    <citation type="submission" date="2015-06" db="UniProtKB">
        <authorList>
            <consortium name="EnsemblPlants"/>
        </authorList>
    </citation>
    <scope>IDENTIFICATION</scope>
</reference>
<dbReference type="AlphaFoldDB" id="M8C8H5"/>
<dbReference type="EC" id="3.1.3.63" evidence="8"/>
<dbReference type="GO" id="GO:0047538">
    <property type="term" value="F:2-carboxy-D-arabinitol-1-phosphatase activity"/>
    <property type="evidence" value="ECO:0007669"/>
    <property type="project" value="UniProtKB-EC"/>
</dbReference>
<accession>M8C8H5</accession>
<dbReference type="InterPro" id="IPR029033">
    <property type="entry name" value="His_PPase_superfam"/>
</dbReference>
<dbReference type="FunFam" id="3.40.50.1240:FF:000018">
    <property type="entry name" value="Phosphoglycerate mutase"/>
    <property type="match status" value="1"/>
</dbReference>
<dbReference type="EnsemblPlants" id="EMT11413">
    <property type="protein sequence ID" value="EMT11413"/>
    <property type="gene ID" value="F775_30434"/>
</dbReference>
<evidence type="ECO:0000256" key="1">
    <source>
        <dbReference type="ARBA" id="ARBA00004470"/>
    </source>
</evidence>
<dbReference type="SUPFAM" id="SSF52540">
    <property type="entry name" value="P-loop containing nucleoside triphosphate hydrolases"/>
    <property type="match status" value="1"/>
</dbReference>
<dbReference type="SMART" id="SM00855">
    <property type="entry name" value="PGAM"/>
    <property type="match status" value="2"/>
</dbReference>
<dbReference type="Pfam" id="PF00300">
    <property type="entry name" value="His_Phos_1"/>
    <property type="match status" value="2"/>
</dbReference>
<evidence type="ECO:0000256" key="2">
    <source>
        <dbReference type="ARBA" id="ARBA00022528"/>
    </source>
</evidence>
<evidence type="ECO:0000256" key="3">
    <source>
        <dbReference type="ARBA" id="ARBA00022640"/>
    </source>
</evidence>
<evidence type="ECO:0000256" key="4">
    <source>
        <dbReference type="ARBA" id="ARBA00022801"/>
    </source>
</evidence>
<organism evidence="11">
    <name type="scientific">Aegilops tauschii</name>
    <name type="common">Tausch's goatgrass</name>
    <name type="synonym">Aegilops squarrosa</name>
    <dbReference type="NCBI Taxonomy" id="37682"/>
    <lineage>
        <taxon>Eukaryota</taxon>
        <taxon>Viridiplantae</taxon>
        <taxon>Streptophyta</taxon>
        <taxon>Embryophyta</taxon>
        <taxon>Tracheophyta</taxon>
        <taxon>Spermatophyta</taxon>
        <taxon>Magnoliopsida</taxon>
        <taxon>Liliopsida</taxon>
        <taxon>Poales</taxon>
        <taxon>Poaceae</taxon>
        <taxon>BOP clade</taxon>
        <taxon>Pooideae</taxon>
        <taxon>Triticodae</taxon>
        <taxon>Triticeae</taxon>
        <taxon>Triticinae</taxon>
        <taxon>Aegilops</taxon>
    </lineage>
</organism>
<feature type="compositionally biased region" description="Basic and acidic residues" evidence="10">
    <location>
        <begin position="21"/>
        <end position="33"/>
    </location>
</feature>
<dbReference type="InterPro" id="IPR027417">
    <property type="entry name" value="P-loop_NTPase"/>
</dbReference>
<comment type="subcellular location">
    <subcellularLocation>
        <location evidence="1">Plastid</location>
        <location evidence="1">Chloroplast stroma</location>
    </subcellularLocation>
</comment>
<sequence length="863" mass="93800">MCFSLPCPEDPFNERHGKKRKTEDAADTNDDHKKKSKGSKKQERATGPNAIPVRKKETGEDRLEYDRPSKFLVVCLNAIRDGAGASEEDGGGIHDTASWGMELWKSCAASPPSDVLDTSYQYATREQTAWLVSTACDIVARKEKLGVVVSCPFLLYLVPSQEKAVQVRSICKPLKSLGIHSVSLHPGASIEHQISGLKSCEPEFLISTPERLLELVSLKAIDISNVSMLVIDGLKDFMDLNIIKELRSIRGTISGDAQSAATVARNLLHGRITKLTTNDSVTSRSAFVAQHVHFCTKEEKTSKVKEILEHVLENHASKTAKVLLVAANDNEAQKLSSSLKLEILTVNDGSQGSTFTVCSSMGLINVLVKGCESLATSGVEEFEIVLVADLPPSFDDYVEILTRTARHTVAGEVHVIVSKTDAAHAKPLADVLANSGQAGSSDFSVLTPKGESQAETSRLMLLADSFDACFTSPLARSRRTAEIIWDTRDKDLIPDYDLREIDLYSFQGLLKHEGKEKYGALFQQWQKNPSDCSIDGHYPVRELWDRAQGCWERILTHEGKSVLVVAHNAVNQALVATSLGLGTEYFRTLLQSNCGASVLDFTPQPGGRPPSVCLNRLNQTPSSPISAESSAGRKSSKRIILVCQGATQSSSEGSLGGVGYAPLNMLGVIQAQKTAELLLDLKVNSIICSPQVAAVDTATAICEVQEAAGCLGADCVPRYVEMKNLLGLEIDDAFLTKQKSLEQIVQSGWMGGMEHQKLKTLWAQSEDAWQALVNELPEDDGAESDRVVVAIGHPAIHLGLLCRCLNLTMDYMPSFHLDDGSISVIDFPDGPKGGGIVRCTNYTAHLGRWSVPITKSTENNDEF</sequence>